<dbReference type="SUPFAM" id="SSF47917">
    <property type="entry name" value="C-terminal domain of alpha and beta subunits of F1 ATP synthase"/>
    <property type="match status" value="1"/>
</dbReference>
<dbReference type="RefSeq" id="WP_369018685.1">
    <property type="nucleotide sequence ID" value="NZ_CP121689.1"/>
</dbReference>
<dbReference type="InterPro" id="IPR055190">
    <property type="entry name" value="ATP-synt_VA_C"/>
</dbReference>
<dbReference type="NCBIfam" id="NF003235">
    <property type="entry name" value="PRK04196.1"/>
    <property type="match status" value="1"/>
</dbReference>
<gene>
    <name evidence="5" type="primary">atpB</name>
    <name evidence="9" type="ORF">QBE54_01960</name>
</gene>
<dbReference type="Pfam" id="PF00006">
    <property type="entry name" value="ATP-synt_ab"/>
    <property type="match status" value="1"/>
</dbReference>
<proteinExistence type="inferred from homology"/>
<evidence type="ECO:0000256" key="4">
    <source>
        <dbReference type="ARBA" id="ARBA00059599"/>
    </source>
</evidence>
<dbReference type="Proteomes" id="UP001461341">
    <property type="component" value="Chromosome"/>
</dbReference>
<dbReference type="InterPro" id="IPR027417">
    <property type="entry name" value="P-loop_NTPase"/>
</dbReference>
<accession>A0ABZ2YEE2</accession>
<evidence type="ECO:0000313" key="10">
    <source>
        <dbReference type="Proteomes" id="UP001461341"/>
    </source>
</evidence>
<keyword evidence="3 5" id="KW-0406">Ion transport</keyword>
<evidence type="ECO:0000259" key="7">
    <source>
        <dbReference type="Pfam" id="PF02874"/>
    </source>
</evidence>
<feature type="domain" description="ATP synthase A/B type C-terminal" evidence="8">
    <location>
        <begin position="355"/>
        <end position="453"/>
    </location>
</feature>
<keyword evidence="5" id="KW-0066">ATP synthesis</keyword>
<dbReference type="InterPro" id="IPR000194">
    <property type="entry name" value="ATPase_F1/V1/A1_a/bsu_nucl-bd"/>
</dbReference>
<dbReference type="Pfam" id="PF02874">
    <property type="entry name" value="ATP-synt_ab_N"/>
    <property type="match status" value="1"/>
</dbReference>
<evidence type="ECO:0000256" key="5">
    <source>
        <dbReference type="HAMAP-Rule" id="MF_00310"/>
    </source>
</evidence>
<dbReference type="Gene3D" id="3.40.50.12240">
    <property type="match status" value="1"/>
</dbReference>
<comment type="similarity">
    <text evidence="1 5">Belongs to the ATPase alpha/beta chains family.</text>
</comment>
<reference evidence="9 10" key="1">
    <citation type="submission" date="2023-03" db="EMBL/GenBank/DDBJ databases">
        <title>Novel Species.</title>
        <authorList>
            <person name="Ma S."/>
        </authorList>
    </citation>
    <scope>NUCLEOTIDE SEQUENCE [LARGE SCALE GENOMIC DNA]</scope>
    <source>
        <strain evidence="9 10">B11</strain>
    </source>
</reference>
<evidence type="ECO:0000256" key="2">
    <source>
        <dbReference type="ARBA" id="ARBA00022448"/>
    </source>
</evidence>
<name>A0ABZ2YEE2_9BACT</name>
<dbReference type="SUPFAM" id="SSF52540">
    <property type="entry name" value="P-loop containing nucleoside triphosphate hydrolases"/>
    <property type="match status" value="1"/>
</dbReference>
<sequence>MPVKEYVGLSRIVGPLVVVQGVSGVGYEDLVEIVYRGERRAGQVVLLEEDKAVVQVFEGTKGLIREETRVRFLGEPLRVPLSRNLVGRVLDGLGRPRDGQGKVMASLKRDIGGLPINPVSRVYPRSFIQTGVSAIDGMMTLIRGQKLPIFSGSGLPHVRLAVQIARQAKVRGENEEFVVVFAAIGLRHDEAEFVRRGLEETGAIKNAVMVLNLADDPTVERIATPRVALTIAEYLAFDEEMHVLAILVDMTNYCEALREISNFRGEVPGRKGYPGYMYSDLASIYERAGIIQGRRGSLTQLPVLAMPNDDITHPIPDLTGYITEGQIVLSRDLHRQGIYPPIAVLPSLSRLMKDGVGEGYTREDHPELAAQLFASYSHAQSVRSLATIIGTEELTEVDRKYLDFARRFEEEFVKQGFEEERSIEETLDLGWKMLSLLPRGELHQVKEKYLEKYWKG</sequence>
<protein>
    <recommendedName>
        <fullName evidence="5">V-type ATP synthase beta chain</fullName>
    </recommendedName>
    <alternativeName>
        <fullName evidence="5">V-ATPase subunit B</fullName>
    </alternativeName>
</protein>
<dbReference type="CDD" id="cd01135">
    <property type="entry name" value="V_A-ATPase_B"/>
    <property type="match status" value="1"/>
</dbReference>
<keyword evidence="10" id="KW-1185">Reference proteome</keyword>
<comment type="function">
    <text evidence="4 5">Produces ATP from ADP in the presence of a proton gradient across the membrane. The V-type beta chain is a regulatory subunit.</text>
</comment>
<dbReference type="InterPro" id="IPR004100">
    <property type="entry name" value="ATPase_F1/V1/A1_a/bsu_N"/>
</dbReference>
<evidence type="ECO:0000259" key="6">
    <source>
        <dbReference type="Pfam" id="PF00006"/>
    </source>
</evidence>
<keyword evidence="5" id="KW-0375">Hydrogen ion transport</keyword>
<feature type="domain" description="ATPase F1/V1/A1 complex alpha/beta subunit nucleotide-binding" evidence="6">
    <location>
        <begin position="131"/>
        <end position="349"/>
    </location>
</feature>
<dbReference type="PANTHER" id="PTHR43389">
    <property type="entry name" value="V-TYPE PROTON ATPASE SUBUNIT B"/>
    <property type="match status" value="1"/>
</dbReference>
<dbReference type="CDD" id="cd18112">
    <property type="entry name" value="ATP-synt_V_A-type_beta_C"/>
    <property type="match status" value="1"/>
</dbReference>
<dbReference type="HAMAP" id="MF_00310">
    <property type="entry name" value="ATP_synth_B_arch"/>
    <property type="match status" value="1"/>
</dbReference>
<dbReference type="InterPro" id="IPR022879">
    <property type="entry name" value="V-ATPase_su_B/beta"/>
</dbReference>
<dbReference type="PANTHER" id="PTHR43389:SF4">
    <property type="entry name" value="V-TYPE PROTON ATPASE SUBUNIT B"/>
    <property type="match status" value="1"/>
</dbReference>
<dbReference type="EMBL" id="CP121689">
    <property type="protein sequence ID" value="WZL76521.1"/>
    <property type="molecule type" value="Genomic_DNA"/>
</dbReference>
<evidence type="ECO:0000256" key="3">
    <source>
        <dbReference type="ARBA" id="ARBA00023065"/>
    </source>
</evidence>
<organism evidence="9 10">
    <name type="scientific">Thermatribacter velox</name>
    <dbReference type="NCBI Taxonomy" id="3039681"/>
    <lineage>
        <taxon>Bacteria</taxon>
        <taxon>Pseudomonadati</taxon>
        <taxon>Atribacterota</taxon>
        <taxon>Atribacteria</taxon>
        <taxon>Atribacterales</taxon>
        <taxon>Thermatribacteraceae</taxon>
        <taxon>Thermatribacter</taxon>
    </lineage>
</organism>
<keyword evidence="2 5" id="KW-0813">Transport</keyword>
<dbReference type="Pfam" id="PF22919">
    <property type="entry name" value="ATP-synt_VA_C"/>
    <property type="match status" value="1"/>
</dbReference>
<evidence type="ECO:0000256" key="1">
    <source>
        <dbReference type="ARBA" id="ARBA00008936"/>
    </source>
</evidence>
<dbReference type="CDD" id="cd18118">
    <property type="entry name" value="ATP-synt_V_A-type_beta_N"/>
    <property type="match status" value="1"/>
</dbReference>
<feature type="domain" description="ATPase F1/V1/A1 complex alpha/beta subunit N-terminal" evidence="7">
    <location>
        <begin position="10"/>
        <end position="74"/>
    </location>
</feature>
<evidence type="ECO:0000259" key="8">
    <source>
        <dbReference type="Pfam" id="PF22919"/>
    </source>
</evidence>
<evidence type="ECO:0000313" key="9">
    <source>
        <dbReference type="EMBL" id="WZL76521.1"/>
    </source>
</evidence>